<organism evidence="2 3">
    <name type="scientific">Streptomyces caelestis</name>
    <dbReference type="NCBI Taxonomy" id="36816"/>
    <lineage>
        <taxon>Bacteria</taxon>
        <taxon>Bacillati</taxon>
        <taxon>Actinomycetota</taxon>
        <taxon>Actinomycetes</taxon>
        <taxon>Kitasatosporales</taxon>
        <taxon>Streptomycetaceae</taxon>
        <taxon>Streptomyces</taxon>
    </lineage>
</organism>
<evidence type="ECO:0008006" key="4">
    <source>
        <dbReference type="Google" id="ProtNLM"/>
    </source>
</evidence>
<dbReference type="AlphaFoldDB" id="A0A7W9GY65"/>
<evidence type="ECO:0000313" key="2">
    <source>
        <dbReference type="EMBL" id="MBB5792257.1"/>
    </source>
</evidence>
<protein>
    <recommendedName>
        <fullName evidence="4">Ricin B lectin domain-containing protein</fullName>
    </recommendedName>
</protein>
<keyword evidence="1" id="KW-0732">Signal</keyword>
<comment type="caution">
    <text evidence="2">The sequence shown here is derived from an EMBL/GenBank/DDBJ whole genome shotgun (WGS) entry which is preliminary data.</text>
</comment>
<keyword evidence="3" id="KW-1185">Reference proteome</keyword>
<evidence type="ECO:0000313" key="3">
    <source>
        <dbReference type="Proteomes" id="UP000590647"/>
    </source>
</evidence>
<dbReference type="EMBL" id="JACHNE010000001">
    <property type="protein sequence ID" value="MBB5792257.1"/>
    <property type="molecule type" value="Genomic_DNA"/>
</dbReference>
<evidence type="ECO:0000256" key="1">
    <source>
        <dbReference type="SAM" id="SignalP"/>
    </source>
</evidence>
<dbReference type="RefSeq" id="WP_184979761.1">
    <property type="nucleotide sequence ID" value="NZ_JACHNE010000001.1"/>
</dbReference>
<name>A0A7W9GY65_9ACTN</name>
<reference evidence="2 3" key="1">
    <citation type="submission" date="2020-08" db="EMBL/GenBank/DDBJ databases">
        <title>Sequencing the genomes of 1000 actinobacteria strains.</title>
        <authorList>
            <person name="Klenk H.-P."/>
        </authorList>
    </citation>
    <scope>NUCLEOTIDE SEQUENCE [LARGE SCALE GENOMIC DNA]</scope>
    <source>
        <strain evidence="2 3">DSM 40084</strain>
    </source>
</reference>
<proteinExistence type="predicted"/>
<gene>
    <name evidence="2" type="ORF">HDA41_000221</name>
</gene>
<accession>A0A7W9GY65</accession>
<feature type="chain" id="PRO_5030607399" description="Ricin B lectin domain-containing protein" evidence="1">
    <location>
        <begin position="30"/>
        <end position="146"/>
    </location>
</feature>
<feature type="signal peptide" evidence="1">
    <location>
        <begin position="1"/>
        <end position="29"/>
    </location>
</feature>
<sequence length="146" mass="15350">MLTLTKRALSTAAAATALMAGLSPSTAGAATTSPTGAAAGSYNIMISHRAHFVADFCLLSSTSGNQRADCSGNKVNGEDFRLGVIHTQGDDVWIDVNVVAGRDTKGINLRGLHYCRVNGTAITLQVDCWQSLAHYQKGSLPTRVWG</sequence>
<dbReference type="Proteomes" id="UP000590647">
    <property type="component" value="Unassembled WGS sequence"/>
</dbReference>